<protein>
    <submittedName>
        <fullName evidence="3">Poly(A) RNA polymerase cid11</fullName>
    </submittedName>
</protein>
<evidence type="ECO:0000313" key="3">
    <source>
        <dbReference type="EMBL" id="RDB26847.1"/>
    </source>
</evidence>
<dbReference type="InterPro" id="IPR054708">
    <property type="entry name" value="MTPAP-like_central"/>
</dbReference>
<dbReference type="Gene3D" id="1.10.1410.10">
    <property type="match status" value="2"/>
</dbReference>
<dbReference type="GO" id="GO:1990817">
    <property type="term" value="F:poly(A) RNA polymerase activity"/>
    <property type="evidence" value="ECO:0007669"/>
    <property type="project" value="TreeGrafter"/>
</dbReference>
<proteinExistence type="predicted"/>
<sequence>MRFIRQLSTKVHLSTDSLLERHGPSLTNPFTSSPQPRFGKGQKDQHLLQVDRDAACIIELFRSPRFISRKRAVARGQVEATLQSLIPSLSVKDVSMSAYSFDILDTSTEFAIEDDSTFSLSPSLVAKALMKASYSGAFYQLSAASEAALRGRSVLAFEPWPEYRHIPRDEILYPAQLLITSTISSRFRFGLSMPGPSILPLHKLLVEIYESHDAKALLSLVRIWTQSLGMWEFSEITLALMVGMFLQETCVSKSRLHTWASLTASSARHTTSASSDVHPVWAFREYYNSQSNKWLQEPVMLDMAPKIIHPIWPTSFAVNFHKFLRYWSHFDADAKHSIVSIRHDCANTLRVSRQAPYIGLGDAESPNDSQEHDVASREPSFWRYQPLIVQDPFIPTKNHAEQVSIGTLSNFVSQCRNAVSFLLKRYPLASIFGPRCRLPADDELRRSISNMHLWGVGSSGEEMQLRLSEAGQSSSASLAALPSQVPDKNTGVRAPDIAEILEVVPKFDEHPVVGCTKERVERVDTSSSEEQDPDHTFIHKLLQPSDSLLQRRSRTLELVQRTIRAKYGSRYTVELFGSIRYGVSLPSSDLDMIIIDAQRMQGNIPGHKKPLPPIYQMRKLSRVLHRAGFRLNMVIPDANVPLIKFADPRTGLSCDVNVNEQLGLRNSDLIKAYCDISPLLRPMLAIIKLWAKPLGLNDPNPARRGPITFSSYAFALMTIGFLQMRGLLPNLQENLPPLRLAAKEGIFWILKPKPFLCDTRYHRRIPGWERPQDIPSRKIMEDWFHYWRYAFPYSEQGMCIRNGGLISLETPQSSTISEALPDTIPPVKPSEFYKEWTSSPMCVVDPFIRYKNVTKSISHAGLEKFRVECERALQLLKDGKTLSHLQAQRGRS</sequence>
<gene>
    <name evidence="3" type="primary">cid11</name>
    <name evidence="3" type="ORF">Hypma_005301</name>
</gene>
<dbReference type="OrthoDB" id="2274644at2759"/>
<accession>A0A369K264</accession>
<dbReference type="Proteomes" id="UP000076154">
    <property type="component" value="Unassembled WGS sequence"/>
</dbReference>
<dbReference type="GO" id="GO:0010605">
    <property type="term" value="P:negative regulation of macromolecule metabolic process"/>
    <property type="evidence" value="ECO:0007669"/>
    <property type="project" value="UniProtKB-ARBA"/>
</dbReference>
<organism evidence="3 4">
    <name type="scientific">Hypsizygus marmoreus</name>
    <name type="common">White beech mushroom</name>
    <name type="synonym">Agaricus marmoreus</name>
    <dbReference type="NCBI Taxonomy" id="39966"/>
    <lineage>
        <taxon>Eukaryota</taxon>
        <taxon>Fungi</taxon>
        <taxon>Dikarya</taxon>
        <taxon>Basidiomycota</taxon>
        <taxon>Agaricomycotina</taxon>
        <taxon>Agaricomycetes</taxon>
        <taxon>Agaricomycetidae</taxon>
        <taxon>Agaricales</taxon>
        <taxon>Tricholomatineae</taxon>
        <taxon>Lyophyllaceae</taxon>
        <taxon>Hypsizygus</taxon>
    </lineage>
</organism>
<keyword evidence="4" id="KW-1185">Reference proteome</keyword>
<dbReference type="AlphaFoldDB" id="A0A369K264"/>
<dbReference type="Pfam" id="PF22600">
    <property type="entry name" value="MTPAP-like_central"/>
    <property type="match status" value="1"/>
</dbReference>
<dbReference type="SUPFAM" id="SSF81631">
    <property type="entry name" value="PAP/OAS1 substrate-binding domain"/>
    <property type="match status" value="2"/>
</dbReference>
<evidence type="ECO:0000256" key="1">
    <source>
        <dbReference type="SAM" id="MobiDB-lite"/>
    </source>
</evidence>
<dbReference type="InParanoid" id="A0A369K264"/>
<feature type="region of interest" description="Disordered" evidence="1">
    <location>
        <begin position="22"/>
        <end position="44"/>
    </location>
</feature>
<dbReference type="GO" id="GO:0031123">
    <property type="term" value="P:RNA 3'-end processing"/>
    <property type="evidence" value="ECO:0007669"/>
    <property type="project" value="TreeGrafter"/>
</dbReference>
<dbReference type="InterPro" id="IPR043519">
    <property type="entry name" value="NT_sf"/>
</dbReference>
<dbReference type="Gene3D" id="3.30.460.10">
    <property type="entry name" value="Beta Polymerase, domain 2"/>
    <property type="match status" value="1"/>
</dbReference>
<feature type="domain" description="Poly(A) RNA polymerase mitochondrial-like central palm" evidence="2">
    <location>
        <begin position="540"/>
        <end position="674"/>
    </location>
</feature>
<dbReference type="PANTHER" id="PTHR12271">
    <property type="entry name" value="POLY A POLYMERASE CID PAP -RELATED"/>
    <property type="match status" value="1"/>
</dbReference>
<dbReference type="CDD" id="cd05402">
    <property type="entry name" value="NT_PAP_TUTase"/>
    <property type="match status" value="1"/>
</dbReference>
<dbReference type="SUPFAM" id="SSF81301">
    <property type="entry name" value="Nucleotidyltransferase"/>
    <property type="match status" value="1"/>
</dbReference>
<feature type="compositionally biased region" description="Polar residues" evidence="1">
    <location>
        <begin position="25"/>
        <end position="35"/>
    </location>
</feature>
<dbReference type="STRING" id="39966.A0A369K264"/>
<name>A0A369K264_HYPMA</name>
<evidence type="ECO:0000313" key="4">
    <source>
        <dbReference type="Proteomes" id="UP000076154"/>
    </source>
</evidence>
<reference evidence="3" key="1">
    <citation type="submission" date="2018-04" db="EMBL/GenBank/DDBJ databases">
        <title>Whole genome sequencing of Hypsizygus marmoreus.</title>
        <authorList>
            <person name="Choi I.-G."/>
            <person name="Min B."/>
            <person name="Kim J.-G."/>
            <person name="Kim S."/>
            <person name="Oh Y.-L."/>
            <person name="Kong W.-S."/>
            <person name="Park H."/>
            <person name="Jeong J."/>
            <person name="Song E.-S."/>
        </authorList>
    </citation>
    <scope>NUCLEOTIDE SEQUENCE [LARGE SCALE GENOMIC DNA]</scope>
    <source>
        <strain evidence="3">51987-8</strain>
    </source>
</reference>
<comment type="caution">
    <text evidence="3">The sequence shown here is derived from an EMBL/GenBank/DDBJ whole genome shotgun (WGS) entry which is preliminary data.</text>
</comment>
<dbReference type="PANTHER" id="PTHR12271:SF40">
    <property type="entry name" value="POLY(A) RNA POLYMERASE GLD2"/>
    <property type="match status" value="1"/>
</dbReference>
<evidence type="ECO:0000259" key="2">
    <source>
        <dbReference type="Pfam" id="PF22600"/>
    </source>
</evidence>
<dbReference type="EMBL" id="LUEZ02000023">
    <property type="protein sequence ID" value="RDB26847.1"/>
    <property type="molecule type" value="Genomic_DNA"/>
</dbReference>